<dbReference type="GO" id="GO:0005739">
    <property type="term" value="C:mitochondrion"/>
    <property type="evidence" value="ECO:0007669"/>
    <property type="project" value="TreeGrafter"/>
</dbReference>
<evidence type="ECO:0000313" key="5">
    <source>
        <dbReference type="Proteomes" id="UP000236544"/>
    </source>
</evidence>
<keyword evidence="2" id="KW-0472">Membrane</keyword>
<evidence type="ECO:0000256" key="2">
    <source>
        <dbReference type="SAM" id="Phobius"/>
    </source>
</evidence>
<accession>A0A0P1KNS0</accession>
<reference evidence="5" key="1">
    <citation type="submission" date="2015-10" db="EMBL/GenBank/DDBJ databases">
        <authorList>
            <person name="Devillers H."/>
        </authorList>
    </citation>
    <scope>NUCLEOTIDE SEQUENCE [LARGE SCALE GENOMIC DNA]</scope>
</reference>
<keyword evidence="1" id="KW-0175">Coiled coil</keyword>
<gene>
    <name evidence="4" type="ORF">LAQU0_S02e07206g</name>
</gene>
<dbReference type="AlphaFoldDB" id="A0A0P1KNS0"/>
<dbReference type="Proteomes" id="UP000236544">
    <property type="component" value="Unassembled WGS sequence"/>
</dbReference>
<keyword evidence="2" id="KW-1133">Transmembrane helix</keyword>
<dbReference type="Pfam" id="PF06916">
    <property type="entry name" value="FAM210A-B_dom"/>
    <property type="match status" value="1"/>
</dbReference>
<proteinExistence type="predicted"/>
<dbReference type="OrthoDB" id="426386at2759"/>
<protein>
    <submittedName>
        <fullName evidence="4">LAQU0S02e07206g1_1</fullName>
    </submittedName>
</protein>
<evidence type="ECO:0000259" key="3">
    <source>
        <dbReference type="Pfam" id="PF06916"/>
    </source>
</evidence>
<feature type="coiled-coil region" evidence="1">
    <location>
        <begin position="96"/>
        <end position="123"/>
    </location>
</feature>
<keyword evidence="2" id="KW-0812">Transmembrane</keyword>
<dbReference type="InterPro" id="IPR045866">
    <property type="entry name" value="FAM210A/B-like"/>
</dbReference>
<keyword evidence="5" id="KW-1185">Reference proteome</keyword>
<evidence type="ECO:0000256" key="1">
    <source>
        <dbReference type="SAM" id="Coils"/>
    </source>
</evidence>
<dbReference type="EMBL" id="LN890542">
    <property type="protein sequence ID" value="CUS21155.1"/>
    <property type="molecule type" value="Genomic_DNA"/>
</dbReference>
<evidence type="ECO:0000313" key="4">
    <source>
        <dbReference type="EMBL" id="CUS21155.1"/>
    </source>
</evidence>
<feature type="transmembrane region" description="Helical" evidence="2">
    <location>
        <begin position="51"/>
        <end position="74"/>
    </location>
</feature>
<organism evidence="4 5">
    <name type="scientific">Lachancea quebecensis</name>
    <dbReference type="NCBI Taxonomy" id="1654605"/>
    <lineage>
        <taxon>Eukaryota</taxon>
        <taxon>Fungi</taxon>
        <taxon>Dikarya</taxon>
        <taxon>Ascomycota</taxon>
        <taxon>Saccharomycotina</taxon>
        <taxon>Saccharomycetes</taxon>
        <taxon>Saccharomycetales</taxon>
        <taxon>Saccharomycetaceae</taxon>
        <taxon>Lachancea</taxon>
    </lineage>
</organism>
<dbReference type="PANTHER" id="PTHR21377">
    <property type="entry name" value="PROTEIN FAM210B, MITOCHONDRIAL"/>
    <property type="match status" value="1"/>
</dbReference>
<feature type="domain" description="DUF1279" evidence="3">
    <location>
        <begin position="44"/>
        <end position="164"/>
    </location>
</feature>
<sequence length="225" mass="25390">MSLFTRFSRLACSKSIRSPVYKWPSSMVGSRLASTASKSEKPSLKNLMKTYGSSALVVYFGLCAIDLPICFFAVHSLGEETIRVYINRAKQIFGYGRDEQELIKDVKTQIEEKERRKLAGEEQHNTSLWERLKESTVLTEFLIAYGIHKSLIILRLPVTAAITPATVKLLQKWGFNIGKLNKSFQTAGDVAKIKNKTGRPEDFVKGNPIPKQAQTKGRKWFNGLM</sequence>
<dbReference type="InterPro" id="IPR009688">
    <property type="entry name" value="FAM210A/B-like_dom"/>
</dbReference>
<name>A0A0P1KNS0_9SACH</name>
<dbReference type="PANTHER" id="PTHR21377:SF0">
    <property type="entry name" value="PROTEIN FAM210B, MITOCHONDRIAL"/>
    <property type="match status" value="1"/>
</dbReference>